<gene>
    <name evidence="1" type="ORF">B9L19_10050</name>
</gene>
<evidence type="ECO:0000313" key="2">
    <source>
        <dbReference type="Proteomes" id="UP000198378"/>
    </source>
</evidence>
<dbReference type="EMBL" id="NEWK01000002">
    <property type="protein sequence ID" value="OXB85927.1"/>
    <property type="molecule type" value="Genomic_DNA"/>
</dbReference>
<keyword evidence="1" id="KW-0812">Transmembrane</keyword>
<dbReference type="RefSeq" id="WP_025950228.1">
    <property type="nucleotide sequence ID" value="NZ_CP018058.1"/>
</dbReference>
<keyword evidence="1" id="KW-0472">Membrane</keyword>
<dbReference type="InterPro" id="IPR032713">
    <property type="entry name" value="EmrE"/>
</dbReference>
<organism evidence="1 2">
    <name type="scientific">Geobacillus thermocatenulatus</name>
    <dbReference type="NCBI Taxonomy" id="33938"/>
    <lineage>
        <taxon>Bacteria</taxon>
        <taxon>Bacillati</taxon>
        <taxon>Bacillota</taxon>
        <taxon>Bacilli</taxon>
        <taxon>Bacillales</taxon>
        <taxon>Anoxybacillaceae</taxon>
        <taxon>Geobacillus</taxon>
        <taxon>Geobacillus thermoleovorans group</taxon>
    </lineage>
</organism>
<dbReference type="Pfam" id="PF13536">
    <property type="entry name" value="EmrE"/>
    <property type="match status" value="1"/>
</dbReference>
<proteinExistence type="predicted"/>
<dbReference type="AlphaFoldDB" id="A0A226Q2B5"/>
<evidence type="ECO:0000313" key="1">
    <source>
        <dbReference type="EMBL" id="OXB85927.1"/>
    </source>
</evidence>
<accession>A0A226Q2B5</accession>
<dbReference type="Proteomes" id="UP000198378">
    <property type="component" value="Unassembled WGS sequence"/>
</dbReference>
<dbReference type="KEGG" id="gtm:GT3921_11095"/>
<comment type="caution">
    <text evidence="1">The sequence shown here is derived from an EMBL/GenBank/DDBJ whole genome shotgun (WGS) entry which is preliminary data.</text>
</comment>
<sequence>MREMALGLAASFFFAVTFILNRSMELAGGSWTWSSSLRFFFMVPLLFAILLARRSLGPIWRDMKRYPWTWIVWGTVGFGLFYAPLTYAAAYGPGWLVAGTWQCTIVAGVLLSPLFIERRETKNGTVLVRRPIEKRALFISFFILLGVVLIQFQQASRLTWKEIALGVFPVLIAAFAYPLGNRKMIEHCAGRLDAFQRVFGMTMASLPFWFVVALIGWVTAGVPSAGQTAQSLIVAISSGVIATTLFFIATDRAKGNERKLAAVEATQSGEVIFAVIGEVLLLSAPFPNGLAFVGLAVIVAGICWHSFESAKTVNRQAPPVSAASRSYRVGEEQ</sequence>
<reference evidence="1 2" key="1">
    <citation type="submission" date="2017-05" db="EMBL/GenBank/DDBJ databases">
        <title>The genome sequence of Geobacillus thermocatenulatus DSM 730.</title>
        <authorList>
            <person name="Ramaloko W.T."/>
            <person name="Koen N."/>
            <person name="Polliack S."/>
            <person name="Aliyu H."/>
            <person name="Lebre P."/>
            <person name="Mohr T."/>
            <person name="Oswald F."/>
            <person name="Zwick M."/>
            <person name="Neumann A."/>
            <person name="Syldatk C."/>
            <person name="Cowan D."/>
            <person name="De Maayer P."/>
        </authorList>
    </citation>
    <scope>NUCLEOTIDE SEQUENCE [LARGE SCALE GENOMIC DNA]</scope>
    <source>
        <strain evidence="1 2">BGSC 93A1</strain>
    </source>
</reference>
<protein>
    <submittedName>
        <fullName evidence="1">Transmembrane domain protein</fullName>
    </submittedName>
</protein>
<name>A0A226Q2B5_9BACL</name>
<keyword evidence="2" id="KW-1185">Reference proteome</keyword>